<reference evidence="1" key="1">
    <citation type="submission" date="2019-08" db="EMBL/GenBank/DDBJ databases">
        <authorList>
            <person name="Kucharzyk K."/>
            <person name="Murdoch R.W."/>
            <person name="Higgins S."/>
            <person name="Loffler F."/>
        </authorList>
    </citation>
    <scope>NUCLEOTIDE SEQUENCE</scope>
</reference>
<gene>
    <name evidence="1" type="ORF">SDC9_161432</name>
</gene>
<dbReference type="EMBL" id="VSSQ01060698">
    <property type="protein sequence ID" value="MPN14106.1"/>
    <property type="molecule type" value="Genomic_DNA"/>
</dbReference>
<dbReference type="AlphaFoldDB" id="A0A645FKB6"/>
<protein>
    <submittedName>
        <fullName evidence="1">Uncharacterized protein</fullName>
    </submittedName>
</protein>
<comment type="caution">
    <text evidence="1">The sequence shown here is derived from an EMBL/GenBank/DDBJ whole genome shotgun (WGS) entry which is preliminary data.</text>
</comment>
<accession>A0A645FKB6</accession>
<name>A0A645FKB6_9ZZZZ</name>
<evidence type="ECO:0000313" key="1">
    <source>
        <dbReference type="EMBL" id="MPN14106.1"/>
    </source>
</evidence>
<sequence length="88" mass="9773">MQAVAGRIEAHVKLDLLGAQKFFDCFLIGLLVAEAARLQFLENVHRLCCFPFNVAPSPGGDKNFTIILFRRSATRRPEEKHGKPPPVG</sequence>
<proteinExistence type="predicted"/>
<organism evidence="1">
    <name type="scientific">bioreactor metagenome</name>
    <dbReference type="NCBI Taxonomy" id="1076179"/>
    <lineage>
        <taxon>unclassified sequences</taxon>
        <taxon>metagenomes</taxon>
        <taxon>ecological metagenomes</taxon>
    </lineage>
</organism>